<sequence length="352" mass="39156">MTKTDIFYRTVALRNFKSQIGYAVSNFNTIIVGLSAVKAGTANKPDDLAVGWSGNKPEYLAMEARHFATKALLVYAVDSLDKYTETIALFPSPISDQLLRDLLLGVPQPTASASTFLPADELAELTTAISNGAPNQILASISKIHSEHGEKRRPAHIRTRLNSLAASFRGSPDYYLAAVRLLVSWRNRHVHQSDEVISETDRSALLQYSGIFQTDHSGTDISLTLQHYEDRKKGPTIKDVSTLVSVLQRVIGGIDERIVETLDLTAYAQSALRQTFKDTANARQRFDSLWGSDRDTRQRKLTVYLRNFGFQPAIPGSKKPGRQLPQQFFDELFNLDKSDAAAYVGLKLDHVD</sequence>
<proteinExistence type="predicted"/>
<dbReference type="OrthoDB" id="6399735at2"/>
<evidence type="ECO:0000313" key="2">
    <source>
        <dbReference type="Proteomes" id="UP000263993"/>
    </source>
</evidence>
<name>A0A371BA59_9BRAD</name>
<dbReference type="EMBL" id="QRGO01000001">
    <property type="protein sequence ID" value="RDV04505.1"/>
    <property type="molecule type" value="Genomic_DNA"/>
</dbReference>
<reference evidence="2" key="1">
    <citation type="submission" date="2018-08" db="EMBL/GenBank/DDBJ databases">
        <authorList>
            <person name="Kim S.-J."/>
            <person name="Jung G.-Y."/>
        </authorList>
    </citation>
    <scope>NUCLEOTIDE SEQUENCE [LARGE SCALE GENOMIC DNA]</scope>
    <source>
        <strain evidence="2">GY_H</strain>
    </source>
</reference>
<accession>A0A371BA59</accession>
<comment type="caution">
    <text evidence="1">The sequence shown here is derived from an EMBL/GenBank/DDBJ whole genome shotgun (WGS) entry which is preliminary data.</text>
</comment>
<gene>
    <name evidence="1" type="ORF">DXH78_07975</name>
</gene>
<protein>
    <submittedName>
        <fullName evidence="1">Uncharacterized protein</fullName>
    </submittedName>
</protein>
<evidence type="ECO:0000313" key="1">
    <source>
        <dbReference type="EMBL" id="RDV04505.1"/>
    </source>
</evidence>
<organism evidence="1 2">
    <name type="scientific">Undibacter mobilis</name>
    <dbReference type="NCBI Taxonomy" id="2292256"/>
    <lineage>
        <taxon>Bacteria</taxon>
        <taxon>Pseudomonadati</taxon>
        <taxon>Pseudomonadota</taxon>
        <taxon>Alphaproteobacteria</taxon>
        <taxon>Hyphomicrobiales</taxon>
        <taxon>Nitrobacteraceae</taxon>
        <taxon>Undibacter</taxon>
    </lineage>
</organism>
<keyword evidence="2" id="KW-1185">Reference proteome</keyword>
<dbReference type="Proteomes" id="UP000263993">
    <property type="component" value="Unassembled WGS sequence"/>
</dbReference>
<dbReference type="AlphaFoldDB" id="A0A371BA59"/>
<dbReference type="RefSeq" id="WP_115516530.1">
    <property type="nucleotide sequence ID" value="NZ_QRGO01000001.1"/>
</dbReference>